<comment type="caution">
    <text evidence="1">The sequence shown here is derived from an EMBL/GenBank/DDBJ whole genome shotgun (WGS) entry which is preliminary data.</text>
</comment>
<sequence>MQSLIFFDLHLLSKTSLLIRLSAVDVHIVIVSSPKLSLFRSRVVWRPRGYDDSNRCSRKWVSDPASPLRDLTRGRRDCKGHSSNLYFLVLAKSRFVVSVPSAMGFYELCSPTSSCGCRQSGFNWPVELKTPATEGGEHDLQRKQRQRFGGDCGCVESRILFGSFLLRFNKFHFW</sequence>
<name>A0A8S9PWQ1_BRACR</name>
<evidence type="ECO:0000313" key="2">
    <source>
        <dbReference type="Proteomes" id="UP000712600"/>
    </source>
</evidence>
<accession>A0A8S9PWQ1</accession>
<dbReference type="Proteomes" id="UP000712600">
    <property type="component" value="Unassembled WGS sequence"/>
</dbReference>
<proteinExistence type="predicted"/>
<evidence type="ECO:0000313" key="1">
    <source>
        <dbReference type="EMBL" id="KAF3522882.1"/>
    </source>
</evidence>
<organism evidence="1 2">
    <name type="scientific">Brassica cretica</name>
    <name type="common">Mustard</name>
    <dbReference type="NCBI Taxonomy" id="69181"/>
    <lineage>
        <taxon>Eukaryota</taxon>
        <taxon>Viridiplantae</taxon>
        <taxon>Streptophyta</taxon>
        <taxon>Embryophyta</taxon>
        <taxon>Tracheophyta</taxon>
        <taxon>Spermatophyta</taxon>
        <taxon>Magnoliopsida</taxon>
        <taxon>eudicotyledons</taxon>
        <taxon>Gunneridae</taxon>
        <taxon>Pentapetalae</taxon>
        <taxon>rosids</taxon>
        <taxon>malvids</taxon>
        <taxon>Brassicales</taxon>
        <taxon>Brassicaceae</taxon>
        <taxon>Brassiceae</taxon>
        <taxon>Brassica</taxon>
    </lineage>
</organism>
<protein>
    <submittedName>
        <fullName evidence="1">Uncharacterized protein</fullName>
    </submittedName>
</protein>
<gene>
    <name evidence="1" type="ORF">F2Q69_00046978</name>
</gene>
<reference evidence="1" key="1">
    <citation type="submission" date="2019-12" db="EMBL/GenBank/DDBJ databases">
        <title>Genome sequencing and annotation of Brassica cretica.</title>
        <authorList>
            <person name="Studholme D.J."/>
            <person name="Sarris P."/>
        </authorList>
    </citation>
    <scope>NUCLEOTIDE SEQUENCE</scope>
    <source>
        <strain evidence="1">PFS-109/04</strain>
        <tissue evidence="1">Leaf</tissue>
    </source>
</reference>
<dbReference type="AlphaFoldDB" id="A0A8S9PWQ1"/>
<dbReference type="EMBL" id="QGKX02001347">
    <property type="protein sequence ID" value="KAF3522882.1"/>
    <property type="molecule type" value="Genomic_DNA"/>
</dbReference>